<gene>
    <name evidence="2" type="ORF">PATL70BA_1714</name>
</gene>
<dbReference type="AlphaFoldDB" id="A0A3P7PBS2"/>
<keyword evidence="3" id="KW-1185">Reference proteome</keyword>
<evidence type="ECO:0000256" key="1">
    <source>
        <dbReference type="SAM" id="Phobius"/>
    </source>
</evidence>
<name>A0A3P7PBS2_9FIRM</name>
<feature type="transmembrane region" description="Helical" evidence="1">
    <location>
        <begin position="21"/>
        <end position="47"/>
    </location>
</feature>
<proteinExistence type="predicted"/>
<dbReference type="RefSeq" id="WP_125136885.1">
    <property type="nucleotide sequence ID" value="NZ_LR130778.1"/>
</dbReference>
<reference evidence="2 3" key="1">
    <citation type="submission" date="2018-09" db="EMBL/GenBank/DDBJ databases">
        <authorList>
            <person name="Postec A."/>
        </authorList>
    </citation>
    <scope>NUCLEOTIDE SEQUENCE [LARGE SCALE GENOMIC DNA]</scope>
    <source>
        <strain evidence="2">70B-A</strain>
    </source>
</reference>
<dbReference type="InterPro" id="IPR012902">
    <property type="entry name" value="N_methyl_site"/>
</dbReference>
<dbReference type="KEGG" id="cbar:PATL70BA_1714"/>
<keyword evidence="1" id="KW-0472">Membrane</keyword>
<dbReference type="Proteomes" id="UP000279029">
    <property type="component" value="Chromosome"/>
</dbReference>
<evidence type="ECO:0008006" key="4">
    <source>
        <dbReference type="Google" id="ProtNLM"/>
    </source>
</evidence>
<dbReference type="EMBL" id="LR130778">
    <property type="protein sequence ID" value="VDN47603.1"/>
    <property type="molecule type" value="Genomic_DNA"/>
</dbReference>
<dbReference type="Pfam" id="PF07963">
    <property type="entry name" value="N_methyl"/>
    <property type="match status" value="1"/>
</dbReference>
<accession>A0A3P7PBS2</accession>
<keyword evidence="1" id="KW-1133">Transmembrane helix</keyword>
<evidence type="ECO:0000313" key="2">
    <source>
        <dbReference type="EMBL" id="VDN47603.1"/>
    </source>
</evidence>
<sequence>MQVKKQKNFWKMKLIENRGFTLFELILAITLLFVVILAAFTGLQFAFHTLASSKAFSENAYEIQKDYEKELTRVRTLLSDTDEDNYSTTMSDGDIVDETIDFDWDSTAFRSGVDPLDDFDARGIRIDKHTTGGDYLDATMHMFIPIITEP</sequence>
<organism evidence="2 3">
    <name type="scientific">Petrocella atlantisensis</name>
    <dbReference type="NCBI Taxonomy" id="2173034"/>
    <lineage>
        <taxon>Bacteria</taxon>
        <taxon>Bacillati</taxon>
        <taxon>Bacillota</taxon>
        <taxon>Clostridia</taxon>
        <taxon>Lachnospirales</taxon>
        <taxon>Vallitaleaceae</taxon>
        <taxon>Petrocella</taxon>
    </lineage>
</organism>
<keyword evidence="1" id="KW-0812">Transmembrane</keyword>
<evidence type="ECO:0000313" key="3">
    <source>
        <dbReference type="Proteomes" id="UP000279029"/>
    </source>
</evidence>
<protein>
    <recommendedName>
        <fullName evidence="4">Prepilin-type N-terminal cleavage/methylation domain-containing protein</fullName>
    </recommendedName>
</protein>